<evidence type="ECO:0000259" key="1">
    <source>
        <dbReference type="Pfam" id="PF02221"/>
    </source>
</evidence>
<proteinExistence type="predicted"/>
<dbReference type="Gene3D" id="2.60.40.770">
    <property type="match status" value="1"/>
</dbReference>
<dbReference type="Pfam" id="PF02221">
    <property type="entry name" value="E1_DerP2_DerF2"/>
    <property type="match status" value="1"/>
</dbReference>
<keyword evidence="3" id="KW-1185">Reference proteome</keyword>
<feature type="domain" description="MD-2-related lipid-recognition" evidence="1">
    <location>
        <begin position="113"/>
        <end position="226"/>
    </location>
</feature>
<evidence type="ECO:0000313" key="3">
    <source>
        <dbReference type="Proteomes" id="UP000675881"/>
    </source>
</evidence>
<reference evidence="2" key="1">
    <citation type="submission" date="2021-02" db="EMBL/GenBank/DDBJ databases">
        <authorList>
            <person name="Bekaert M."/>
        </authorList>
    </citation>
    <scope>NUCLEOTIDE SEQUENCE</scope>
    <source>
        <strain evidence="2">IoA-00</strain>
    </source>
</reference>
<organism evidence="2 3">
    <name type="scientific">Lepeophtheirus salmonis</name>
    <name type="common">Salmon louse</name>
    <name type="synonym">Caligus salmonis</name>
    <dbReference type="NCBI Taxonomy" id="72036"/>
    <lineage>
        <taxon>Eukaryota</taxon>
        <taxon>Metazoa</taxon>
        <taxon>Ecdysozoa</taxon>
        <taxon>Arthropoda</taxon>
        <taxon>Crustacea</taxon>
        <taxon>Multicrustacea</taxon>
        <taxon>Hexanauplia</taxon>
        <taxon>Copepoda</taxon>
        <taxon>Siphonostomatoida</taxon>
        <taxon>Caligidae</taxon>
        <taxon>Lepeophtheirus</taxon>
    </lineage>
</organism>
<evidence type="ECO:0000313" key="2">
    <source>
        <dbReference type="EMBL" id="CAF2849827.1"/>
    </source>
</evidence>
<accession>A0A7R8CKR4</accession>
<dbReference type="InterPro" id="IPR003172">
    <property type="entry name" value="ML_dom"/>
</dbReference>
<sequence>MKKIRWESCRMILKSLKSMTTPSLKFFSNDFLSVDLPSKITVGWPTRRQMSHPRSGQKNPASNMVLGIINSDFDTMINFINQVERLNGIAPGDFRSCSKETNKEGIPLCKGIWEDCGSLFEITDVQIQTFRRPRHNKIPLFHGSRTRICITGIARNINTPVEAIQNSAHGEILTVKNEFCDIPKDGCGGMKNGCPIQSGDEFNYCSVLHVPDITVQLDVDVFWRVIATIRGTSNYACTIENMASHLKTNPWTLTHLTKISLYI</sequence>
<dbReference type="Proteomes" id="UP000675881">
    <property type="component" value="Chromosome 14"/>
</dbReference>
<dbReference type="SUPFAM" id="SSF81296">
    <property type="entry name" value="E set domains"/>
    <property type="match status" value="1"/>
</dbReference>
<dbReference type="AlphaFoldDB" id="A0A7R8CKR4"/>
<dbReference type="InterPro" id="IPR014756">
    <property type="entry name" value="Ig_E-set"/>
</dbReference>
<gene>
    <name evidence="2" type="ORF">LSAA_4949</name>
</gene>
<name>A0A7R8CKR4_LEPSM</name>
<dbReference type="EMBL" id="HG994593">
    <property type="protein sequence ID" value="CAF2849827.1"/>
    <property type="molecule type" value="Genomic_DNA"/>
</dbReference>
<protein>
    <submittedName>
        <fullName evidence="2">(salmon louse) hypothetical protein</fullName>
    </submittedName>
</protein>